<sequence length="117" mass="12938">MPWRSLLYLAPRLGGLRPETAGNPDILGFRGFRHISNFYLDWVFVDFKVGMGKVTKKLSFSSCRLVFLLLPLLIASLVAASLRLVVGQTILQPRATPKKFMGFLEIISAAAGESVDI</sequence>
<gene>
    <name evidence="2" type="ORF">DVH24_039617</name>
</gene>
<dbReference type="EMBL" id="RDQH01000340">
    <property type="protein sequence ID" value="RXH77646.1"/>
    <property type="molecule type" value="Genomic_DNA"/>
</dbReference>
<reference evidence="2 3" key="1">
    <citation type="submission" date="2018-10" db="EMBL/GenBank/DDBJ databases">
        <title>A high-quality apple genome assembly.</title>
        <authorList>
            <person name="Hu J."/>
        </authorList>
    </citation>
    <scope>NUCLEOTIDE SEQUENCE [LARGE SCALE GENOMIC DNA]</scope>
    <source>
        <strain evidence="3">cv. HFTH1</strain>
        <tissue evidence="2">Young leaf</tissue>
    </source>
</reference>
<evidence type="ECO:0000313" key="3">
    <source>
        <dbReference type="Proteomes" id="UP000290289"/>
    </source>
</evidence>
<keyword evidence="3" id="KW-1185">Reference proteome</keyword>
<evidence type="ECO:0000256" key="1">
    <source>
        <dbReference type="SAM" id="Phobius"/>
    </source>
</evidence>
<accession>A0A498I254</accession>
<name>A0A498I254_MALDO</name>
<protein>
    <submittedName>
        <fullName evidence="2">Uncharacterized protein</fullName>
    </submittedName>
</protein>
<keyword evidence="1" id="KW-0472">Membrane</keyword>
<comment type="caution">
    <text evidence="2">The sequence shown here is derived from an EMBL/GenBank/DDBJ whole genome shotgun (WGS) entry which is preliminary data.</text>
</comment>
<keyword evidence="1" id="KW-1133">Transmembrane helix</keyword>
<feature type="transmembrane region" description="Helical" evidence="1">
    <location>
        <begin position="65"/>
        <end position="86"/>
    </location>
</feature>
<dbReference type="AlphaFoldDB" id="A0A498I254"/>
<proteinExistence type="predicted"/>
<dbReference type="Proteomes" id="UP000290289">
    <property type="component" value="Chromosome 14"/>
</dbReference>
<organism evidence="2 3">
    <name type="scientific">Malus domestica</name>
    <name type="common">Apple</name>
    <name type="synonym">Pyrus malus</name>
    <dbReference type="NCBI Taxonomy" id="3750"/>
    <lineage>
        <taxon>Eukaryota</taxon>
        <taxon>Viridiplantae</taxon>
        <taxon>Streptophyta</taxon>
        <taxon>Embryophyta</taxon>
        <taxon>Tracheophyta</taxon>
        <taxon>Spermatophyta</taxon>
        <taxon>Magnoliopsida</taxon>
        <taxon>eudicotyledons</taxon>
        <taxon>Gunneridae</taxon>
        <taxon>Pentapetalae</taxon>
        <taxon>rosids</taxon>
        <taxon>fabids</taxon>
        <taxon>Rosales</taxon>
        <taxon>Rosaceae</taxon>
        <taxon>Amygdaloideae</taxon>
        <taxon>Maleae</taxon>
        <taxon>Malus</taxon>
    </lineage>
</organism>
<evidence type="ECO:0000313" key="2">
    <source>
        <dbReference type="EMBL" id="RXH77646.1"/>
    </source>
</evidence>
<keyword evidence="1" id="KW-0812">Transmembrane</keyword>